<reference evidence="1" key="4">
    <citation type="submission" date="2020-01" db="EMBL/GenBank/DDBJ databases">
        <title>Bacteria Cultured from War Wounds Associated with the Conflict in Eastern Ukraine.</title>
        <authorList>
            <person name="Snesrud E."/>
            <person name="Galac M.R."/>
            <person name="Mc Gann P."/>
            <person name="Valentine K."/>
            <person name="Viacheslav K."/>
        </authorList>
    </citation>
    <scope>NUCLEOTIDE SEQUENCE</scope>
    <source>
        <strain evidence="1">VNMU148</strain>
    </source>
</reference>
<dbReference type="EMBL" id="WXZT01000003">
    <property type="protein sequence ID" value="MZZ11800.1"/>
    <property type="molecule type" value="Genomic_DNA"/>
</dbReference>
<dbReference type="InterPro" id="IPR003718">
    <property type="entry name" value="OsmC/Ohr_fam"/>
</dbReference>
<dbReference type="SUPFAM" id="SSF82784">
    <property type="entry name" value="OsmC-like"/>
    <property type="match status" value="1"/>
</dbReference>
<evidence type="ECO:0000313" key="2">
    <source>
        <dbReference type="EMBL" id="RMS64427.1"/>
    </source>
</evidence>
<dbReference type="InterPro" id="IPR036102">
    <property type="entry name" value="OsmC/Ohrsf"/>
</dbReference>
<evidence type="ECO:0000313" key="5">
    <source>
        <dbReference type="Proteomes" id="UP000284767"/>
    </source>
</evidence>
<dbReference type="RefSeq" id="WP_003082478.1">
    <property type="nucleotide sequence ID" value="NZ_AP014651.1"/>
</dbReference>
<dbReference type="Pfam" id="PF02566">
    <property type="entry name" value="OsmC"/>
    <property type="match status" value="1"/>
</dbReference>
<reference evidence="3 5" key="1">
    <citation type="submission" date="2017-08" db="EMBL/GenBank/DDBJ databases">
        <authorList>
            <person name="Feschi L."/>
            <person name="Jeukens J."/>
            <person name="Emond-Rheault J.-G."/>
            <person name="Kukavica-Ibrulj I."/>
            <person name="Boyle B."/>
            <person name="Levesque R.C."/>
        </authorList>
    </citation>
    <scope>NUCLEOTIDE SEQUENCE [LARGE SCALE GENOMIC DNA]</scope>
    <source>
        <strain evidence="3 5">PA-W36</strain>
    </source>
</reference>
<evidence type="ECO:0000313" key="1">
    <source>
        <dbReference type="EMBL" id="MZZ11800.1"/>
    </source>
</evidence>
<dbReference type="PANTHER" id="PTHR39624">
    <property type="entry name" value="PROTEIN INVOLVED IN RIMO-MEDIATED BETA-METHYLTHIOLATION OF RIBOSOMAL PROTEIN S12 YCAO"/>
    <property type="match status" value="1"/>
</dbReference>
<dbReference type="InterPro" id="IPR015946">
    <property type="entry name" value="KH_dom-like_a/b"/>
</dbReference>
<accession>A0A069QCN4</accession>
<dbReference type="Proteomes" id="UP000644192">
    <property type="component" value="Unassembled WGS sequence"/>
</dbReference>
<dbReference type="Gene3D" id="3.30.300.20">
    <property type="match status" value="1"/>
</dbReference>
<dbReference type="EMBL" id="NSNE01000027">
    <property type="protein sequence ID" value="RPM04698.1"/>
    <property type="molecule type" value="Genomic_DNA"/>
</dbReference>
<name>A0A069QCN4_PSEAI</name>
<dbReference type="AlphaFoldDB" id="A0A069QCN4"/>
<reference evidence="3 5" key="3">
    <citation type="submission" date="2019-01" db="EMBL/GenBank/DDBJ databases">
        <title>The Pseudomonas aeruginosa pan-genome provides new insights on its population structure, horizontal gene transfer and pathogenicity.</title>
        <authorList>
            <person name="Freschi L."/>
            <person name="Vincent A.T."/>
            <person name="Jeukens J."/>
            <person name="Emond-Rheault J.-G."/>
            <person name="Kukavica-Ibrulj I."/>
            <person name="Dupont M.-J."/>
            <person name="Charette S.J."/>
            <person name="Boyle B."/>
            <person name="Levesque R.C."/>
        </authorList>
    </citation>
    <scope>NUCLEOTIDE SEQUENCE [LARGE SCALE GENOMIC DNA]</scope>
    <source>
        <strain evidence="3 5">PA-W36</strain>
    </source>
</reference>
<sequence length="135" mass="14696">MATQVVNASLGTTPYRVTLGDDSHQWLSDVPAALGGADSGPSPHEILLSALGACTAITVAMYAQRKEWPLEGIDVQLNIVEERTKPEPFTHIRRDIRLAGDLDAEQRQRLLEIANACPIHRVLSGEVSVSSQLRD</sequence>
<dbReference type="PANTHER" id="PTHR39624:SF2">
    <property type="entry name" value="OSMC-LIKE PROTEIN"/>
    <property type="match status" value="1"/>
</dbReference>
<gene>
    <name evidence="2" type="ORF">ALP65_03225</name>
    <name evidence="1" type="ORF">GUL26_06050</name>
    <name evidence="3" type="ORF">IPC1295_30210</name>
</gene>
<proteinExistence type="predicted"/>
<dbReference type="Proteomes" id="UP000284767">
    <property type="component" value="Unassembled WGS sequence"/>
</dbReference>
<organism evidence="3 5">
    <name type="scientific">Pseudomonas aeruginosa</name>
    <dbReference type="NCBI Taxonomy" id="287"/>
    <lineage>
        <taxon>Bacteria</taxon>
        <taxon>Pseudomonadati</taxon>
        <taxon>Pseudomonadota</taxon>
        <taxon>Gammaproteobacteria</taxon>
        <taxon>Pseudomonadales</taxon>
        <taxon>Pseudomonadaceae</taxon>
        <taxon>Pseudomonas</taxon>
    </lineage>
</organism>
<comment type="caution">
    <text evidence="3">The sequence shown here is derived from an EMBL/GenBank/DDBJ whole genome shotgun (WGS) entry which is preliminary data.</text>
</comment>
<reference evidence="2 4" key="2">
    <citation type="submission" date="2018-08" db="EMBL/GenBank/DDBJ databases">
        <title>Recombination of ecologically and evolutionarily significant loci maintains genetic cohesion in the Pseudomonas syringae species complex.</title>
        <authorList>
            <person name="Dillon M."/>
            <person name="Thakur S."/>
            <person name="Almeida R.N.D."/>
            <person name="Weir B.S."/>
            <person name="Guttman D.S."/>
        </authorList>
    </citation>
    <scope>NUCLEOTIDE SEQUENCE [LARGE SCALE GENOMIC DNA]</scope>
    <source>
        <strain evidence="2 4">ICMP 7846</strain>
    </source>
</reference>
<protein>
    <submittedName>
        <fullName evidence="1 3">Peroxiredoxin</fullName>
    </submittedName>
</protein>
<dbReference type="Proteomes" id="UP000270834">
    <property type="component" value="Unassembled WGS sequence"/>
</dbReference>
<evidence type="ECO:0000313" key="3">
    <source>
        <dbReference type="EMBL" id="RPM04698.1"/>
    </source>
</evidence>
<accession>A0A1S1C476</accession>
<dbReference type="eggNOG" id="COG1765">
    <property type="taxonomic scope" value="Bacteria"/>
</dbReference>
<evidence type="ECO:0000313" key="4">
    <source>
        <dbReference type="Proteomes" id="UP000270834"/>
    </source>
</evidence>
<dbReference type="EMBL" id="RBSQ01000129">
    <property type="protein sequence ID" value="RMS64427.1"/>
    <property type="molecule type" value="Genomic_DNA"/>
</dbReference>